<sequence>MKILRNHISTKIASLTFLLTLCLASCTKEYQDPSRAKTDVALGSQQGLTAVAIGLQRVYTLSRTGVMFSAVAANGFVTNELRLLNSGNIPELQLSTGGSAVDGTNTILFNLWASANKIVYDADLVISNANNLGDKGYAAGLIAYSSIFKALAIGNMAQYWEKIPDGTGKNVSYITRAAGFTKAIAVLDNALTVIAANPISASFLGNVPADVNIINTIHALKARYALFSGNYTLALTEANAVDLTKASFFKFDTTSPNILFSIISSNNVFQPLNANLGLTGVNVPDAADKRIPFYTLMAGSPATLRMNGFAAATASPFPIYLPGEIILIKAEALARQPDLTNSLIELNKVVTKSSDLFGVAAALPPLVGPYTQQQLLDLIYKHRSIELYASGLKIEDMRRFNQPLTDRKRNFFPYPFQERDNNTNTPADPTF</sequence>
<dbReference type="EMBL" id="QNQU01000033">
    <property type="protein sequence ID" value="RBQ02613.1"/>
    <property type="molecule type" value="Genomic_DNA"/>
</dbReference>
<protein>
    <submittedName>
        <fullName evidence="2">RagB/SusD family protein</fullName>
    </submittedName>
</protein>
<reference evidence="2 3" key="1">
    <citation type="submission" date="2018-07" db="EMBL/GenBank/DDBJ databases">
        <title>A draft genome of a endophytic bacteria, a new species of Pedobacter.</title>
        <authorList>
            <person name="Zhang Z.D."/>
            <person name="Chen Z.J."/>
        </authorList>
    </citation>
    <scope>NUCLEOTIDE SEQUENCE [LARGE SCALE GENOMIC DNA]</scope>
    <source>
        <strain evidence="2 3">RS10</strain>
    </source>
</reference>
<evidence type="ECO:0000313" key="2">
    <source>
        <dbReference type="EMBL" id="RBQ02613.1"/>
    </source>
</evidence>
<accession>A0A366KMW3</accession>
<keyword evidence="3" id="KW-1185">Reference proteome</keyword>
<dbReference type="Proteomes" id="UP000252081">
    <property type="component" value="Unassembled WGS sequence"/>
</dbReference>
<name>A0A366KMW3_9SPHI</name>
<comment type="caution">
    <text evidence="2">The sequence shown here is derived from an EMBL/GenBank/DDBJ whole genome shotgun (WGS) entry which is preliminary data.</text>
</comment>
<evidence type="ECO:0000313" key="3">
    <source>
        <dbReference type="Proteomes" id="UP000252081"/>
    </source>
</evidence>
<organism evidence="2 3">
    <name type="scientific">Pedobacter miscanthi</name>
    <dbReference type="NCBI Taxonomy" id="2259170"/>
    <lineage>
        <taxon>Bacteria</taxon>
        <taxon>Pseudomonadati</taxon>
        <taxon>Bacteroidota</taxon>
        <taxon>Sphingobacteriia</taxon>
        <taxon>Sphingobacteriales</taxon>
        <taxon>Sphingobacteriaceae</taxon>
        <taxon>Pedobacter</taxon>
    </lineage>
</organism>
<dbReference type="InterPro" id="IPR011990">
    <property type="entry name" value="TPR-like_helical_dom_sf"/>
</dbReference>
<dbReference type="Gene3D" id="1.25.40.390">
    <property type="match status" value="1"/>
</dbReference>
<proteinExistence type="predicted"/>
<dbReference type="RefSeq" id="WP_113951718.1">
    <property type="nucleotide sequence ID" value="NZ_QNQU01000033.1"/>
</dbReference>
<evidence type="ECO:0000256" key="1">
    <source>
        <dbReference type="SAM" id="MobiDB-lite"/>
    </source>
</evidence>
<feature type="region of interest" description="Disordered" evidence="1">
    <location>
        <begin position="412"/>
        <end position="431"/>
    </location>
</feature>
<dbReference type="SUPFAM" id="SSF48452">
    <property type="entry name" value="TPR-like"/>
    <property type="match status" value="1"/>
</dbReference>
<feature type="compositionally biased region" description="Polar residues" evidence="1">
    <location>
        <begin position="422"/>
        <end position="431"/>
    </location>
</feature>
<dbReference type="OrthoDB" id="1522814at2"/>
<gene>
    <name evidence="2" type="ORF">DRW42_25550</name>
</gene>
<dbReference type="AlphaFoldDB" id="A0A366KMW3"/>